<dbReference type="EMBL" id="JAZHGC010000026">
    <property type="protein sequence ID" value="MEM5289498.1"/>
    <property type="molecule type" value="Genomic_DNA"/>
</dbReference>
<organism evidence="1 2">
    <name type="scientific">Paraburkholderia sabiae</name>
    <dbReference type="NCBI Taxonomy" id="273251"/>
    <lineage>
        <taxon>Bacteria</taxon>
        <taxon>Pseudomonadati</taxon>
        <taxon>Pseudomonadota</taxon>
        <taxon>Betaproteobacteria</taxon>
        <taxon>Burkholderiales</taxon>
        <taxon>Burkholderiaceae</taxon>
        <taxon>Paraburkholderia</taxon>
    </lineage>
</organism>
<dbReference type="Proteomes" id="UP001494588">
    <property type="component" value="Unassembled WGS sequence"/>
</dbReference>
<name>A0ABU9QJ34_9BURK</name>
<reference evidence="1 2" key="1">
    <citation type="submission" date="2024-01" db="EMBL/GenBank/DDBJ databases">
        <title>The diversity of rhizobia nodulating Mimosa spp. in eleven states of Brazil covering several biomes is determined by host plant, location, and edaphic factors.</title>
        <authorList>
            <person name="Rouws L."/>
            <person name="Barauna A."/>
            <person name="Beukes C."/>
            <person name="De Faria S.M."/>
            <person name="Gross E."/>
            <person name="Dos Reis Junior F.B."/>
            <person name="Simon M."/>
            <person name="Maluk M."/>
            <person name="Odee D.W."/>
            <person name="Kenicer G."/>
            <person name="Young J.P.W."/>
            <person name="Reis V.M."/>
            <person name="Zilli J."/>
            <person name="James E.K."/>
        </authorList>
    </citation>
    <scope>NUCLEOTIDE SEQUENCE [LARGE SCALE GENOMIC DNA]</scope>
    <source>
        <strain evidence="1 2">JPY77</strain>
    </source>
</reference>
<dbReference type="InterPro" id="IPR011101">
    <property type="entry name" value="DUF5131"/>
</dbReference>
<accession>A0ABU9QJ34</accession>
<gene>
    <name evidence="1" type="ORF">V4C55_27630</name>
</gene>
<evidence type="ECO:0000313" key="2">
    <source>
        <dbReference type="Proteomes" id="UP001494588"/>
    </source>
</evidence>
<sequence>MSTLSMRNSTTTTDFDASYFAVAPPMRYTCASLDNPWIGCTRVSPGCDHCYAAVSTPSRAMHVVWGPGEQRHRTAESTWEKPHIWNKRHDAFFAKHGRRQRVFCASLADVFDNAVDPAWRLELFQLIAQTPNLDWLLLTKRIGNARGMLNDVINELSHGLNTWDELPWPGVWIGATIVNQDEADRDIPKLLGTPAGVKFLSMEPLLGSVNITDFLSPGYPRCDTGFVQGSRYAQGYCGTCAGHITDPIHGAETRDFIDWVIVGGESGYAARPMAVEWAQDIVQQCRSANVSVFVKQLGARPTNHEGVPYCVSDRKGAVMADWPEILRVREIPEAG</sequence>
<keyword evidence="2" id="KW-1185">Reference proteome</keyword>
<evidence type="ECO:0000313" key="1">
    <source>
        <dbReference type="EMBL" id="MEM5289498.1"/>
    </source>
</evidence>
<proteinExistence type="predicted"/>
<dbReference type="RefSeq" id="WP_233472048.1">
    <property type="nucleotide sequence ID" value="NZ_CAJHCS010000028.1"/>
</dbReference>
<comment type="caution">
    <text evidence="1">The sequence shown here is derived from an EMBL/GenBank/DDBJ whole genome shotgun (WGS) entry which is preliminary data.</text>
</comment>
<protein>
    <submittedName>
        <fullName evidence="1">DUF5131 family protein</fullName>
    </submittedName>
</protein>
<dbReference type="Pfam" id="PF07505">
    <property type="entry name" value="DUF5131"/>
    <property type="match status" value="1"/>
</dbReference>